<feature type="transmembrane region" description="Helical" evidence="2">
    <location>
        <begin position="92"/>
        <end position="124"/>
    </location>
</feature>
<dbReference type="EMBL" id="ML180146">
    <property type="protein sequence ID" value="THU78712.1"/>
    <property type="molecule type" value="Genomic_DNA"/>
</dbReference>
<proteinExistence type="predicted"/>
<feature type="compositionally biased region" description="Polar residues" evidence="1">
    <location>
        <begin position="271"/>
        <end position="280"/>
    </location>
</feature>
<gene>
    <name evidence="3" type="ORF">K435DRAFT_973438</name>
</gene>
<reference evidence="3 4" key="1">
    <citation type="journal article" date="2019" name="Nat. Ecol. Evol.">
        <title>Megaphylogeny resolves global patterns of mushroom evolution.</title>
        <authorList>
            <person name="Varga T."/>
            <person name="Krizsan K."/>
            <person name="Foldi C."/>
            <person name="Dima B."/>
            <person name="Sanchez-Garcia M."/>
            <person name="Sanchez-Ramirez S."/>
            <person name="Szollosi G.J."/>
            <person name="Szarkandi J.G."/>
            <person name="Papp V."/>
            <person name="Albert L."/>
            <person name="Andreopoulos W."/>
            <person name="Angelini C."/>
            <person name="Antonin V."/>
            <person name="Barry K.W."/>
            <person name="Bougher N.L."/>
            <person name="Buchanan P."/>
            <person name="Buyck B."/>
            <person name="Bense V."/>
            <person name="Catcheside P."/>
            <person name="Chovatia M."/>
            <person name="Cooper J."/>
            <person name="Damon W."/>
            <person name="Desjardin D."/>
            <person name="Finy P."/>
            <person name="Geml J."/>
            <person name="Haridas S."/>
            <person name="Hughes K."/>
            <person name="Justo A."/>
            <person name="Karasinski D."/>
            <person name="Kautmanova I."/>
            <person name="Kiss B."/>
            <person name="Kocsube S."/>
            <person name="Kotiranta H."/>
            <person name="LaButti K.M."/>
            <person name="Lechner B.E."/>
            <person name="Liimatainen K."/>
            <person name="Lipzen A."/>
            <person name="Lukacs Z."/>
            <person name="Mihaltcheva S."/>
            <person name="Morgado L.N."/>
            <person name="Niskanen T."/>
            <person name="Noordeloos M.E."/>
            <person name="Ohm R.A."/>
            <person name="Ortiz-Santana B."/>
            <person name="Ovrebo C."/>
            <person name="Racz N."/>
            <person name="Riley R."/>
            <person name="Savchenko A."/>
            <person name="Shiryaev A."/>
            <person name="Soop K."/>
            <person name="Spirin V."/>
            <person name="Szebenyi C."/>
            <person name="Tomsovsky M."/>
            <person name="Tulloss R.E."/>
            <person name="Uehling J."/>
            <person name="Grigoriev I.V."/>
            <person name="Vagvolgyi C."/>
            <person name="Papp T."/>
            <person name="Martin F.M."/>
            <person name="Miettinen O."/>
            <person name="Hibbett D.S."/>
            <person name="Nagy L.G."/>
        </authorList>
    </citation>
    <scope>NUCLEOTIDE SEQUENCE [LARGE SCALE GENOMIC DNA]</scope>
    <source>
        <strain evidence="3 4">CBS 962.96</strain>
    </source>
</reference>
<feature type="transmembrane region" description="Helical" evidence="2">
    <location>
        <begin position="68"/>
        <end position="86"/>
    </location>
</feature>
<feature type="compositionally biased region" description="Polar residues" evidence="1">
    <location>
        <begin position="251"/>
        <end position="260"/>
    </location>
</feature>
<dbReference type="Proteomes" id="UP000297245">
    <property type="component" value="Unassembled WGS sequence"/>
</dbReference>
<name>A0A4S8KSE4_DENBC</name>
<evidence type="ECO:0000256" key="1">
    <source>
        <dbReference type="SAM" id="MobiDB-lite"/>
    </source>
</evidence>
<keyword evidence="2" id="KW-1133">Transmembrane helix</keyword>
<organism evidence="3 4">
    <name type="scientific">Dendrothele bispora (strain CBS 962.96)</name>
    <dbReference type="NCBI Taxonomy" id="1314807"/>
    <lineage>
        <taxon>Eukaryota</taxon>
        <taxon>Fungi</taxon>
        <taxon>Dikarya</taxon>
        <taxon>Basidiomycota</taxon>
        <taxon>Agaricomycotina</taxon>
        <taxon>Agaricomycetes</taxon>
        <taxon>Agaricomycetidae</taxon>
        <taxon>Agaricales</taxon>
        <taxon>Agaricales incertae sedis</taxon>
        <taxon>Dendrothele</taxon>
    </lineage>
</organism>
<keyword evidence="2" id="KW-0472">Membrane</keyword>
<protein>
    <submittedName>
        <fullName evidence="3">Uncharacterized protein</fullName>
    </submittedName>
</protein>
<feature type="region of interest" description="Disordered" evidence="1">
    <location>
        <begin position="251"/>
        <end position="280"/>
    </location>
</feature>
<accession>A0A4S8KSE4</accession>
<evidence type="ECO:0000313" key="3">
    <source>
        <dbReference type="EMBL" id="THU78712.1"/>
    </source>
</evidence>
<feature type="transmembrane region" description="Helical" evidence="2">
    <location>
        <begin position="25"/>
        <end position="48"/>
    </location>
</feature>
<evidence type="ECO:0000313" key="4">
    <source>
        <dbReference type="Proteomes" id="UP000297245"/>
    </source>
</evidence>
<keyword evidence="2" id="KW-0812">Transmembrane</keyword>
<keyword evidence="4" id="KW-1185">Reference proteome</keyword>
<dbReference type="OrthoDB" id="2686513at2759"/>
<feature type="transmembrane region" description="Helical" evidence="2">
    <location>
        <begin position="136"/>
        <end position="159"/>
    </location>
</feature>
<sequence length="280" mass="31634">MVIPYSPLTGTEIQYIWLKRKRRSAYWFFLLRYFVSIGEIVILVFRFWETDSQSRCLSFQMYIDAQTLVVEVLVALLMSMRVYAIYGCTKRIMWFMVAVAGILLPFVVWSIIMSSIGTVVLLQGMICGKFYPGRRASYLIITWGCAFFYDLTIFLLTAWKTYYSRQKYTGPVSVRIPLLDLMLRDGVIYFGIMSAVHLANVILCATRSSTMSVLARDISAGMALRLMLNLHTSASEGLLAASRLTNQNHTSISGSRNVSSGLAFRPPSPDTVLTTPSLNE</sequence>
<evidence type="ECO:0000256" key="2">
    <source>
        <dbReference type="SAM" id="Phobius"/>
    </source>
</evidence>
<dbReference type="AlphaFoldDB" id="A0A4S8KSE4"/>